<evidence type="ECO:0000313" key="2">
    <source>
        <dbReference type="Proteomes" id="UP000829196"/>
    </source>
</evidence>
<reference evidence="1" key="1">
    <citation type="journal article" date="2022" name="Front. Genet.">
        <title>Chromosome-Scale Assembly of the Dendrobium nobile Genome Provides Insights Into the Molecular Mechanism of the Biosynthesis of the Medicinal Active Ingredient of Dendrobium.</title>
        <authorList>
            <person name="Xu Q."/>
            <person name="Niu S.-C."/>
            <person name="Li K.-L."/>
            <person name="Zheng P.-J."/>
            <person name="Zhang X.-J."/>
            <person name="Jia Y."/>
            <person name="Liu Y."/>
            <person name="Niu Y.-X."/>
            <person name="Yu L.-H."/>
            <person name="Chen D.-F."/>
            <person name="Zhang G.-Q."/>
        </authorList>
    </citation>
    <scope>NUCLEOTIDE SEQUENCE</scope>
    <source>
        <tissue evidence="1">Leaf</tissue>
    </source>
</reference>
<comment type="caution">
    <text evidence="1">The sequence shown here is derived from an EMBL/GenBank/DDBJ whole genome shotgun (WGS) entry which is preliminary data.</text>
</comment>
<evidence type="ECO:0000313" key="1">
    <source>
        <dbReference type="EMBL" id="KAI0492301.1"/>
    </source>
</evidence>
<accession>A0A8T3A8K0</accession>
<organism evidence="1 2">
    <name type="scientific">Dendrobium nobile</name>
    <name type="common">Orchid</name>
    <dbReference type="NCBI Taxonomy" id="94219"/>
    <lineage>
        <taxon>Eukaryota</taxon>
        <taxon>Viridiplantae</taxon>
        <taxon>Streptophyta</taxon>
        <taxon>Embryophyta</taxon>
        <taxon>Tracheophyta</taxon>
        <taxon>Spermatophyta</taxon>
        <taxon>Magnoliopsida</taxon>
        <taxon>Liliopsida</taxon>
        <taxon>Asparagales</taxon>
        <taxon>Orchidaceae</taxon>
        <taxon>Epidendroideae</taxon>
        <taxon>Malaxideae</taxon>
        <taxon>Dendrobiinae</taxon>
        <taxon>Dendrobium</taxon>
    </lineage>
</organism>
<dbReference type="Proteomes" id="UP000829196">
    <property type="component" value="Unassembled WGS sequence"/>
</dbReference>
<gene>
    <name evidence="1" type="ORF">KFK09_026572</name>
</gene>
<dbReference type="AlphaFoldDB" id="A0A8T3A8K0"/>
<name>A0A8T3A8K0_DENNO</name>
<keyword evidence="2" id="KW-1185">Reference proteome</keyword>
<protein>
    <submittedName>
        <fullName evidence="1">Uncharacterized protein</fullName>
    </submittedName>
</protein>
<sequence length="82" mass="9485">MGERACPFGLWNFCSRILIIARMDLVVLMFAKVIKKGGEKVKLTVLEEDEYVQLHSHAFAGVKNSPDDHKFSFIKSHYWRNS</sequence>
<dbReference type="EMBL" id="JAGYWB010000018">
    <property type="protein sequence ID" value="KAI0492301.1"/>
    <property type="molecule type" value="Genomic_DNA"/>
</dbReference>
<proteinExistence type="predicted"/>